<keyword evidence="4 8" id="KW-0812">Transmembrane</keyword>
<evidence type="ECO:0000313" key="9">
    <source>
        <dbReference type="EMBL" id="GAB67890.1"/>
    </source>
</evidence>
<dbReference type="GO" id="GO:0005337">
    <property type="term" value="F:nucleoside transmembrane transporter activity"/>
    <property type="evidence" value="ECO:0007669"/>
    <property type="project" value="InterPro"/>
</dbReference>
<dbReference type="EMBL" id="DF157104">
    <property type="protein sequence ID" value="GAB67890.1"/>
    <property type="molecule type" value="Genomic_DNA"/>
</dbReference>
<evidence type="ECO:0000256" key="1">
    <source>
        <dbReference type="ARBA" id="ARBA00004141"/>
    </source>
</evidence>
<comment type="similarity">
    <text evidence="2">Belongs to the SLC29A/ENT transporter (TC 2.A.57) family.</text>
</comment>
<feature type="transmembrane region" description="Helical" evidence="8">
    <location>
        <begin position="373"/>
        <end position="398"/>
    </location>
</feature>
<dbReference type="GO" id="GO:0005886">
    <property type="term" value="C:plasma membrane"/>
    <property type="evidence" value="ECO:0007669"/>
    <property type="project" value="TreeGrafter"/>
</dbReference>
<dbReference type="GeneID" id="14694263"/>
<keyword evidence="3" id="KW-0813">Transport</keyword>
<dbReference type="PANTHER" id="PTHR10332">
    <property type="entry name" value="EQUILIBRATIVE NUCLEOSIDE TRANSPORTER"/>
    <property type="match status" value="1"/>
</dbReference>
<feature type="transmembrane region" description="Helical" evidence="8">
    <location>
        <begin position="102"/>
        <end position="120"/>
    </location>
</feature>
<evidence type="ECO:0000256" key="2">
    <source>
        <dbReference type="ARBA" id="ARBA00007965"/>
    </source>
</evidence>
<evidence type="ECO:0000256" key="5">
    <source>
        <dbReference type="ARBA" id="ARBA00022989"/>
    </source>
</evidence>
<evidence type="ECO:0000256" key="3">
    <source>
        <dbReference type="ARBA" id="ARBA00022448"/>
    </source>
</evidence>
<dbReference type="OrthoDB" id="9986677at2759"/>
<dbReference type="InterPro" id="IPR002259">
    <property type="entry name" value="Eqnu_transpt"/>
</dbReference>
<protein>
    <recommendedName>
        <fullName evidence="11">Nucleoside transporter 3</fullName>
    </recommendedName>
</protein>
<dbReference type="AlphaFoldDB" id="K6UZ19"/>
<comment type="subcellular location">
    <subcellularLocation>
        <location evidence="1">Membrane</location>
        <topology evidence="1">Multi-pass membrane protein</topology>
    </subcellularLocation>
</comment>
<evidence type="ECO:0000256" key="7">
    <source>
        <dbReference type="SAM" id="MobiDB-lite"/>
    </source>
</evidence>
<feature type="region of interest" description="Disordered" evidence="7">
    <location>
        <begin position="1"/>
        <end position="30"/>
    </location>
</feature>
<keyword evidence="5 8" id="KW-1133">Transmembrane helix</keyword>
<proteinExistence type="inferred from homology"/>
<accession>K6UZ19</accession>
<feature type="transmembrane region" description="Helical" evidence="8">
    <location>
        <begin position="127"/>
        <end position="146"/>
    </location>
</feature>
<dbReference type="KEGG" id="pcy:PCYB_124560"/>
<organism evidence="9 10">
    <name type="scientific">Plasmodium cynomolgi (strain B)</name>
    <dbReference type="NCBI Taxonomy" id="1120755"/>
    <lineage>
        <taxon>Eukaryota</taxon>
        <taxon>Sar</taxon>
        <taxon>Alveolata</taxon>
        <taxon>Apicomplexa</taxon>
        <taxon>Aconoidasida</taxon>
        <taxon>Haemosporida</taxon>
        <taxon>Plasmodiidae</taxon>
        <taxon>Plasmodium</taxon>
        <taxon>Plasmodium (Plasmodium)</taxon>
    </lineage>
</organism>
<feature type="transmembrane region" description="Helical" evidence="8">
    <location>
        <begin position="419"/>
        <end position="439"/>
    </location>
</feature>
<dbReference type="PhylomeDB" id="K6UZ19"/>
<feature type="transmembrane region" description="Helical" evidence="8">
    <location>
        <begin position="59"/>
        <end position="82"/>
    </location>
</feature>
<gene>
    <name evidence="9" type="ORF">PCYB_124560</name>
</gene>
<dbReference type="eggNOG" id="ENOG502QY4Q">
    <property type="taxonomic scope" value="Eukaryota"/>
</dbReference>
<dbReference type="Proteomes" id="UP000006319">
    <property type="component" value="Chromosome 12"/>
</dbReference>
<evidence type="ECO:0008006" key="11">
    <source>
        <dbReference type="Google" id="ProtNLM"/>
    </source>
</evidence>
<feature type="non-terminal residue" evidence="9">
    <location>
        <position position="445"/>
    </location>
</feature>
<feature type="transmembrane region" description="Helical" evidence="8">
    <location>
        <begin position="315"/>
        <end position="332"/>
    </location>
</feature>
<name>K6UZ19_PLACD</name>
<feature type="transmembrane region" description="Helical" evidence="8">
    <location>
        <begin position="344"/>
        <end position="367"/>
    </location>
</feature>
<evidence type="ECO:0000256" key="6">
    <source>
        <dbReference type="ARBA" id="ARBA00023136"/>
    </source>
</evidence>
<feature type="transmembrane region" description="Helical" evidence="8">
    <location>
        <begin position="225"/>
        <end position="243"/>
    </location>
</feature>
<sequence>MAKEEIALNKPSSKDQGANRGKKTRVDDVGDTGKKSIVDIEELSEYDIEKKDEMEEEKYYNLLSIAYALMAITADAPYFLIVSMGDYFRQAFNVKDIMITEFALMESIVFIVVCVLLHLIGSYRLKWNLFQPLFSTFFFTLIHLVVYFKRDYIGHKMVIFSVIPFAIISCVIKMTTMKICVLFRKQYCTAYVCGLSLSGFVVFVLYVLGAYVFFAEDENKFCKMFSLFCGIFSCISLTSFFILHKIYKLPFVERLREKYEDKGLLINQMILVDSVKSIFVVWEYVIIGFLANFIAYQMYPTVFPICIQSSKEMKGLLSGILLFGDSAAHLLVHFLDSYFLKMNLCIFFLIKLMMFGFLPIFAALVVYHNSIFYNSYFLMALSYSFGFCHGILSNAVFVKIPEVCRKRKKEQYLKLAPNIVFLAFVLGTMIGVVVSKLHVHLLTGQ</sequence>
<keyword evidence="6 8" id="KW-0472">Membrane</keyword>
<dbReference type="RefSeq" id="XP_004223837.1">
    <property type="nucleotide sequence ID" value="XM_004223789.1"/>
</dbReference>
<feature type="transmembrane region" description="Helical" evidence="8">
    <location>
        <begin position="188"/>
        <end position="213"/>
    </location>
</feature>
<evidence type="ECO:0000313" key="10">
    <source>
        <dbReference type="Proteomes" id="UP000006319"/>
    </source>
</evidence>
<dbReference type="OMA" id="LFRKQYC"/>
<feature type="transmembrane region" description="Helical" evidence="8">
    <location>
        <begin position="158"/>
        <end position="176"/>
    </location>
</feature>
<evidence type="ECO:0000256" key="8">
    <source>
        <dbReference type="SAM" id="Phobius"/>
    </source>
</evidence>
<reference evidence="9 10" key="1">
    <citation type="journal article" date="2012" name="Nat. Genet.">
        <title>Plasmodium cynomolgi genome sequences provide insight into Plasmodium vivax and the monkey malaria clade.</title>
        <authorList>
            <person name="Tachibana S."/>
            <person name="Sullivan S.A."/>
            <person name="Kawai S."/>
            <person name="Nakamura S."/>
            <person name="Kim H.R."/>
            <person name="Goto N."/>
            <person name="Arisue N."/>
            <person name="Palacpac N.M.Q."/>
            <person name="Honma H."/>
            <person name="Yagi M."/>
            <person name="Tougan T."/>
            <person name="Katakai Y."/>
            <person name="Kaneko O."/>
            <person name="Mita T."/>
            <person name="Kita K."/>
            <person name="Yasutomi Y."/>
            <person name="Sutton P.L."/>
            <person name="Shakhbatyan R."/>
            <person name="Horii T."/>
            <person name="Yasunaga T."/>
            <person name="Barnwell J.W."/>
            <person name="Escalante A.A."/>
            <person name="Carlton J.M."/>
            <person name="Tanabe K."/>
        </authorList>
    </citation>
    <scope>NUCLEOTIDE SEQUENCE [LARGE SCALE GENOMIC DNA]</scope>
    <source>
        <strain evidence="9 10">B</strain>
    </source>
</reference>
<dbReference type="PANTHER" id="PTHR10332:SF10">
    <property type="entry name" value="EQUILIBRATIVE NUCLEOSIDE TRANSPORTER 4"/>
    <property type="match status" value="1"/>
</dbReference>
<evidence type="ECO:0000256" key="4">
    <source>
        <dbReference type="ARBA" id="ARBA00022692"/>
    </source>
</evidence>
<dbReference type="VEuPathDB" id="PlasmoDB:PCYB_124560"/>
<keyword evidence="10" id="KW-1185">Reference proteome</keyword>
<feature type="transmembrane region" description="Helical" evidence="8">
    <location>
        <begin position="264"/>
        <end position="295"/>
    </location>
</feature>